<protein>
    <submittedName>
        <fullName evidence="2">Uncharacterized protein</fullName>
    </submittedName>
</protein>
<dbReference type="EMBL" id="CP025066">
    <property type="protein sequence ID" value="AUX07957.1"/>
    <property type="molecule type" value="Genomic_DNA"/>
</dbReference>
<proteinExistence type="predicted"/>
<keyword evidence="3" id="KW-1185">Reference proteome</keyword>
<reference evidence="3" key="1">
    <citation type="submission" date="2017-11" db="EMBL/GenBank/DDBJ databases">
        <title>Phenotypic and genomic properties of facultatively anaerobic sulfur-reducing natronoarchaea from hypersaline soda lakes.</title>
        <authorList>
            <person name="Sorokin D.Y."/>
            <person name="Kublanov I.V."/>
            <person name="Roman P."/>
            <person name="Sinninghe Damste J.S."/>
            <person name="Golyshin P.N."/>
            <person name="Rojo D."/>
            <person name="Ciordia S."/>
            <person name="Mena M.D.C."/>
            <person name="Ferrer M."/>
            <person name="Messina E."/>
            <person name="Smedile F."/>
            <person name="La Spada G."/>
            <person name="La Cono V."/>
            <person name="Yakimov M.M."/>
        </authorList>
    </citation>
    <scope>NUCLEOTIDE SEQUENCE [LARGE SCALE GENOMIC DNA]</scope>
    <source>
        <strain evidence="3">AArc-Sl</strain>
    </source>
</reference>
<keyword evidence="1" id="KW-1133">Transmembrane helix</keyword>
<name>A0A343TFT5_9EURY</name>
<evidence type="ECO:0000256" key="1">
    <source>
        <dbReference type="SAM" id="Phobius"/>
    </source>
</evidence>
<organism evidence="2 3">
    <name type="scientific">Halalkaliarchaeum desulfuricum</name>
    <dbReference type="NCBI Taxonomy" id="2055893"/>
    <lineage>
        <taxon>Archaea</taxon>
        <taxon>Methanobacteriati</taxon>
        <taxon>Methanobacteriota</taxon>
        <taxon>Stenosarchaea group</taxon>
        <taxon>Halobacteria</taxon>
        <taxon>Halobacteriales</taxon>
        <taxon>Haloferacaceae</taxon>
        <taxon>Halalkaliarchaeum</taxon>
    </lineage>
</organism>
<gene>
    <name evidence="2" type="ORF">AArcSl_0302</name>
</gene>
<evidence type="ECO:0000313" key="2">
    <source>
        <dbReference type="EMBL" id="AUX07957.1"/>
    </source>
</evidence>
<sequence>MADVSQLLPRGDDHDRGQLFLVGALALAVTFVVLALVMNGVIYTENVSARDLATSTAPAIEYENEAKSVAAHLVTTERGDDYSQLEANVAGGLSAWSNTTQPFGAVEGRIAGVEDTTGSNGTALAQDNSTRNFTSGDETVSWTLATDVKTRDAWINATPEVTEDDIDGEDYQDLTADDGPFHLNITDGGGQVVTLFVYENGGDACVAVFDDETYENSSCTPGTDTVYVDLVSGTYGESPDDQSEEHEWLQVLERAGPDHTLEFGNADEVTGTYQFVVDAEYDDVEANFGSDPDAEPYAEKVLYVVEFQVRYRTQNVRYETTVCVAPGEPSYE</sequence>
<feature type="transmembrane region" description="Helical" evidence="1">
    <location>
        <begin position="20"/>
        <end position="42"/>
    </location>
</feature>
<dbReference type="GeneID" id="37876637"/>
<accession>A0A343TFT5</accession>
<keyword evidence="1" id="KW-0472">Membrane</keyword>
<dbReference type="Pfam" id="PF23922">
    <property type="entry name" value="DUF7261"/>
    <property type="match status" value="1"/>
</dbReference>
<keyword evidence="1" id="KW-0812">Transmembrane</keyword>
<evidence type="ECO:0000313" key="3">
    <source>
        <dbReference type="Proteomes" id="UP000263012"/>
    </source>
</evidence>
<dbReference type="RefSeq" id="WP_119814039.1">
    <property type="nucleotide sequence ID" value="NZ_CP025066.1"/>
</dbReference>
<dbReference type="OrthoDB" id="238714at2157"/>
<dbReference type="Proteomes" id="UP000263012">
    <property type="component" value="Chromosome"/>
</dbReference>
<dbReference type="KEGG" id="hdf:AArcSl_0302"/>
<dbReference type="InterPro" id="IPR055685">
    <property type="entry name" value="DUF7261"/>
</dbReference>
<dbReference type="AlphaFoldDB" id="A0A343TFT5"/>